<dbReference type="EMBL" id="CAWUHC010000004">
    <property type="protein sequence ID" value="CAK7210315.1"/>
    <property type="molecule type" value="Genomic_DNA"/>
</dbReference>
<dbReference type="InterPro" id="IPR038883">
    <property type="entry name" value="AN11006-like"/>
</dbReference>
<dbReference type="PANTHER" id="PTHR42085">
    <property type="entry name" value="F-BOX DOMAIN-CONTAINING PROTEIN"/>
    <property type="match status" value="1"/>
</dbReference>
<evidence type="ECO:0000313" key="2">
    <source>
        <dbReference type="EMBL" id="CAK7210315.1"/>
    </source>
</evidence>
<name>A0ABP0AST5_9PEZI</name>
<feature type="compositionally biased region" description="Basic and acidic residues" evidence="1">
    <location>
        <begin position="609"/>
        <end position="618"/>
    </location>
</feature>
<feature type="region of interest" description="Disordered" evidence="1">
    <location>
        <begin position="214"/>
        <end position="257"/>
    </location>
</feature>
<keyword evidence="3" id="KW-1185">Reference proteome</keyword>
<feature type="region of interest" description="Disordered" evidence="1">
    <location>
        <begin position="357"/>
        <end position="401"/>
    </location>
</feature>
<feature type="compositionally biased region" description="Basic and acidic residues" evidence="1">
    <location>
        <begin position="510"/>
        <end position="538"/>
    </location>
</feature>
<feature type="region of interest" description="Disordered" evidence="1">
    <location>
        <begin position="476"/>
        <end position="618"/>
    </location>
</feature>
<dbReference type="Proteomes" id="UP001642406">
    <property type="component" value="Unassembled WGS sequence"/>
</dbReference>
<proteinExistence type="predicted"/>
<feature type="compositionally biased region" description="Low complexity" evidence="1">
    <location>
        <begin position="235"/>
        <end position="252"/>
    </location>
</feature>
<evidence type="ECO:0000313" key="3">
    <source>
        <dbReference type="Proteomes" id="UP001642406"/>
    </source>
</evidence>
<sequence>MEQRLRAFKLQMEPPPGKGFFRLPWELRMRIYELSLIELPKWEKVHNPDCFMVAKDLHSCERPPFINKSIIYTQLPECKCAKRHSLNLLLANRQVHNEAAPVFWSRNVFCFGRAKDLVENISKSMRPSHRLLLRHIVFLGYGCDSLPNKAMFELTQPIVEELWDTLLQCNSLRTLEMSHNVYPLGYNYVNRIRKMMPDLESLRMTTLMAYRILPRRDQSEPQGRPPWTLNDGEATNRPPRQNTSNNTNNSESQQEEHSFMPFANAIPAPPPPPPAEHYFVFNPYLAGYDYCAHRDLSRTLWFKANYVLDVDAASESSEAYNEILRNFRTNFLVHLRHEITKLPEAWARDYQMGAASLRTPWTRPPEPLPPRDFDQAYTSDSSSDSNGASWNPDHGVSRHHPQAIRRVCGRLPEHMRDGPYTDNNVVLRDGRHVPLQIMGLPVSKQMRTWRYKQRMRLAREKHAAGELTAREEIEAKEAQDRRDRERLHRQLYGGRNVASMLQARQARNTARNEEQRTEAREARAAERAQLDEQREAQEAVRQAARRRHSSKGAAEELVTKTNNDDNVDEGSEADTEEDDKKRRKVHKTTKPKVRGRVYPTPPKKPRNPARADWRDCVSSKRQQGRMELYYGMRDGIYDDEFDYDVDSSDYDNGELVEYKPPPGYI</sequence>
<gene>
    <name evidence="2" type="ORF">SBRCBS47491_000734</name>
</gene>
<protein>
    <submittedName>
        <fullName evidence="2">Uncharacterized protein</fullName>
    </submittedName>
</protein>
<organism evidence="2 3">
    <name type="scientific">Sporothrix bragantina</name>
    <dbReference type="NCBI Taxonomy" id="671064"/>
    <lineage>
        <taxon>Eukaryota</taxon>
        <taxon>Fungi</taxon>
        <taxon>Dikarya</taxon>
        <taxon>Ascomycota</taxon>
        <taxon>Pezizomycotina</taxon>
        <taxon>Sordariomycetes</taxon>
        <taxon>Sordariomycetidae</taxon>
        <taxon>Ophiostomatales</taxon>
        <taxon>Ophiostomataceae</taxon>
        <taxon>Sporothrix</taxon>
    </lineage>
</organism>
<reference evidence="2 3" key="1">
    <citation type="submission" date="2024-01" db="EMBL/GenBank/DDBJ databases">
        <authorList>
            <person name="Allen C."/>
            <person name="Tagirdzhanova G."/>
        </authorList>
    </citation>
    <scope>NUCLEOTIDE SEQUENCE [LARGE SCALE GENOMIC DNA]</scope>
</reference>
<accession>A0ABP0AST5</accession>
<feature type="compositionally biased region" description="Basic residues" evidence="1">
    <location>
        <begin position="581"/>
        <end position="595"/>
    </location>
</feature>
<feature type="compositionally biased region" description="Basic and acidic residues" evidence="1">
    <location>
        <begin position="476"/>
        <end position="488"/>
    </location>
</feature>
<evidence type="ECO:0000256" key="1">
    <source>
        <dbReference type="SAM" id="MobiDB-lite"/>
    </source>
</evidence>
<dbReference type="PANTHER" id="PTHR42085:SF2">
    <property type="entry name" value="F-BOX DOMAIN-CONTAINING PROTEIN"/>
    <property type="match status" value="1"/>
</dbReference>
<comment type="caution">
    <text evidence="2">The sequence shown here is derived from an EMBL/GenBank/DDBJ whole genome shotgun (WGS) entry which is preliminary data.</text>
</comment>
<feature type="compositionally biased region" description="Acidic residues" evidence="1">
    <location>
        <begin position="565"/>
        <end position="577"/>
    </location>
</feature>